<dbReference type="Pfam" id="PF01094">
    <property type="entry name" value="ANF_receptor"/>
    <property type="match status" value="1"/>
</dbReference>
<evidence type="ECO:0000256" key="5">
    <source>
        <dbReference type="ARBA" id="ARBA00022729"/>
    </source>
</evidence>
<keyword evidence="8" id="KW-0342">GTP-binding</keyword>
<dbReference type="SUPFAM" id="SSF56112">
    <property type="entry name" value="Protein kinase-like (PK-like)"/>
    <property type="match status" value="1"/>
</dbReference>
<keyword evidence="11" id="KW-0325">Glycoprotein</keyword>
<sequence length="831" mass="94648">AKETNYSVPVDRSALISSFENATRIENETTDSHVFEVYLVALFVADSELPVSQETTYPALVLAAEEANRRYEHINFNLVLKNSSKSCFINDAGVLAAEQYYLDQVHAFIGPACSIALNTVGRMASYWNVPVFTAGGIGAEFSDKSIFSTLTRLSFSADKIAEFVITIIKEFDWHHLSILYDESELSMTIIYESFVKIIRRHSNSGKYEMHLEVQHLTRRNNQTVDLKISLTNASRVSRVFILVMGGELMRELMLNAYDLGMNNGEYVFIAIELIKQMKEGHDEFSWFRPNDRRNNDIREMYKSLLVVSVRVPTSRKYQEFILDVIRVAKSHFNQVLTPISINPMLGAFYDALLMYAWALNQTLAAKEDPSNGRKVARKLWNRMFFGGISNKHASDYGLTGDVYINANGDRESDYTLNDMDPETYLMQPVATFYGFRQIYERHEGMMIHWPTENGEAPLDVPYCGFMGDAPKCAIPAGFPVAIMAPILSAFVLLVGVFFSFLLYKKIKLETDLANNWWKVKWEEIAFPSHAVRKSTTSLGVSEVSFGTKQSSGRQSMTSMQSSMNTTAQNITGILVGYYKGIKVAVKQLNIQQFEMTREILLDLKYMRDITHENLTRFVGLCDEPPNCALLIELCTRGSLRDMLDNEAFSVDWTFKFAMITDIVEGMTFLHSSIIEYHGRLKSYNCVIDGRFVVKITDYGLRSIHAMKIEEEEINPRYLFWTAPEHLREKDPLHSGSKQGDVYSFAIILQELIQGTGPFEAPDRAGRKKQNLDPDEILDRLRIGTTPPFRPEIASDECPQDLLDLMHACWAEYPSSRPEFSTIKSKLKRITK</sequence>
<dbReference type="Proteomes" id="UP000285301">
    <property type="component" value="Unassembled WGS sequence"/>
</dbReference>
<dbReference type="PROSITE" id="PS50011">
    <property type="entry name" value="PROTEIN_KINASE_DOM"/>
    <property type="match status" value="1"/>
</dbReference>
<dbReference type="OrthoDB" id="1890790at2759"/>
<evidence type="ECO:0000256" key="4">
    <source>
        <dbReference type="ARBA" id="ARBA00022692"/>
    </source>
</evidence>
<keyword evidence="10 16" id="KW-0675">Receptor</keyword>
<evidence type="ECO:0000256" key="10">
    <source>
        <dbReference type="ARBA" id="ARBA00023170"/>
    </source>
</evidence>
<evidence type="ECO:0000256" key="7">
    <source>
        <dbReference type="ARBA" id="ARBA00022989"/>
    </source>
</evidence>
<dbReference type="GO" id="GO:0004672">
    <property type="term" value="F:protein kinase activity"/>
    <property type="evidence" value="ECO:0007669"/>
    <property type="project" value="InterPro"/>
</dbReference>
<keyword evidence="4 14" id="KW-0812">Transmembrane</keyword>
<dbReference type="PRINTS" id="PR00255">
    <property type="entry name" value="NATPEPTIDER"/>
</dbReference>
<evidence type="ECO:0000256" key="8">
    <source>
        <dbReference type="ARBA" id="ARBA00023134"/>
    </source>
</evidence>
<dbReference type="GO" id="GO:0004383">
    <property type="term" value="F:guanylate cyclase activity"/>
    <property type="evidence" value="ECO:0007669"/>
    <property type="project" value="UniProtKB-EC"/>
</dbReference>
<protein>
    <recommendedName>
        <fullName evidence="3">guanylate cyclase</fullName>
        <ecNumber evidence="3">4.6.1.2</ecNumber>
    </recommendedName>
</protein>
<dbReference type="EC" id="4.6.1.2" evidence="3"/>
<dbReference type="AlphaFoldDB" id="A0A3S3Q0D3"/>
<reference evidence="16 17" key="1">
    <citation type="journal article" date="2018" name="Gigascience">
        <title>Genomes of trombidid mites reveal novel predicted allergens and laterally-transferred genes associated with secondary metabolism.</title>
        <authorList>
            <person name="Dong X."/>
            <person name="Chaisiri K."/>
            <person name="Xia D."/>
            <person name="Armstrong S.D."/>
            <person name="Fang Y."/>
            <person name="Donnelly M.J."/>
            <person name="Kadowaki T."/>
            <person name="McGarry J.W."/>
            <person name="Darby A.C."/>
            <person name="Makepeace B.L."/>
        </authorList>
    </citation>
    <scope>NUCLEOTIDE SEQUENCE [LARGE SCALE GENOMIC DNA]</scope>
    <source>
        <strain evidence="16">UoL-WK</strain>
    </source>
</reference>
<evidence type="ECO:0000256" key="2">
    <source>
        <dbReference type="ARBA" id="ARBA00004479"/>
    </source>
</evidence>
<dbReference type="Pfam" id="PF07714">
    <property type="entry name" value="PK_Tyr_Ser-Thr"/>
    <property type="match status" value="1"/>
</dbReference>
<evidence type="ECO:0000256" key="6">
    <source>
        <dbReference type="ARBA" id="ARBA00022741"/>
    </source>
</evidence>
<dbReference type="InterPro" id="IPR028082">
    <property type="entry name" value="Peripla_BP_I"/>
</dbReference>
<dbReference type="InterPro" id="IPR001170">
    <property type="entry name" value="ANPR/GUC"/>
</dbReference>
<dbReference type="Gene3D" id="1.10.510.10">
    <property type="entry name" value="Transferase(Phosphotransferase) domain 1"/>
    <property type="match status" value="1"/>
</dbReference>
<keyword evidence="13" id="KW-0141">cGMP biosynthesis</keyword>
<dbReference type="GO" id="GO:0004016">
    <property type="term" value="F:adenylate cyclase activity"/>
    <property type="evidence" value="ECO:0007669"/>
    <property type="project" value="TreeGrafter"/>
</dbReference>
<feature type="non-terminal residue" evidence="16">
    <location>
        <position position="831"/>
    </location>
</feature>
<dbReference type="GO" id="GO:0005525">
    <property type="term" value="F:GTP binding"/>
    <property type="evidence" value="ECO:0007669"/>
    <property type="project" value="UniProtKB-KW"/>
</dbReference>
<keyword evidence="6" id="KW-0547">Nucleotide-binding</keyword>
<gene>
    <name evidence="16" type="ORF">B4U79_05183</name>
</gene>
<keyword evidence="9 14" id="KW-0472">Membrane</keyword>
<evidence type="ECO:0000256" key="9">
    <source>
        <dbReference type="ARBA" id="ARBA00023136"/>
    </source>
</evidence>
<evidence type="ECO:0000256" key="11">
    <source>
        <dbReference type="ARBA" id="ARBA00023180"/>
    </source>
</evidence>
<dbReference type="InterPro" id="IPR000719">
    <property type="entry name" value="Prot_kinase_dom"/>
</dbReference>
<keyword evidence="5" id="KW-0732">Signal</keyword>
<accession>A0A3S3Q0D3</accession>
<comment type="subcellular location">
    <subcellularLocation>
        <location evidence="2">Membrane</location>
        <topology evidence="2">Single-pass type I membrane protein</topology>
    </subcellularLocation>
</comment>
<keyword evidence="17" id="KW-1185">Reference proteome</keyword>
<dbReference type="InterPro" id="IPR001828">
    <property type="entry name" value="ANF_lig-bd_rcpt"/>
</dbReference>
<dbReference type="STRING" id="1965070.A0A3S3Q0D3"/>
<evidence type="ECO:0000313" key="17">
    <source>
        <dbReference type="Proteomes" id="UP000285301"/>
    </source>
</evidence>
<comment type="catalytic activity">
    <reaction evidence="1">
        <text>GTP = 3',5'-cyclic GMP + diphosphate</text>
        <dbReference type="Rhea" id="RHEA:13665"/>
        <dbReference type="ChEBI" id="CHEBI:33019"/>
        <dbReference type="ChEBI" id="CHEBI:37565"/>
        <dbReference type="ChEBI" id="CHEBI:57746"/>
        <dbReference type="EC" id="4.6.1.2"/>
    </reaction>
</comment>
<dbReference type="GO" id="GO:0005886">
    <property type="term" value="C:plasma membrane"/>
    <property type="evidence" value="ECO:0007669"/>
    <property type="project" value="TreeGrafter"/>
</dbReference>
<dbReference type="Gene3D" id="3.40.50.2300">
    <property type="match status" value="3"/>
</dbReference>
<evidence type="ECO:0000256" key="1">
    <source>
        <dbReference type="ARBA" id="ARBA00001436"/>
    </source>
</evidence>
<name>A0A3S3Q0D3_9ACAR</name>
<dbReference type="EMBL" id="NCKU01009942">
    <property type="protein sequence ID" value="RWS01056.1"/>
    <property type="molecule type" value="Genomic_DNA"/>
</dbReference>
<dbReference type="GO" id="GO:0005524">
    <property type="term" value="F:ATP binding"/>
    <property type="evidence" value="ECO:0007669"/>
    <property type="project" value="InterPro"/>
</dbReference>
<dbReference type="InterPro" id="IPR001245">
    <property type="entry name" value="Ser-Thr/Tyr_kinase_cat_dom"/>
</dbReference>
<dbReference type="PANTHER" id="PTHR11920">
    <property type="entry name" value="GUANYLYL CYCLASE"/>
    <property type="match status" value="1"/>
</dbReference>
<dbReference type="GO" id="GO:0001653">
    <property type="term" value="F:peptide receptor activity"/>
    <property type="evidence" value="ECO:0007669"/>
    <property type="project" value="TreeGrafter"/>
</dbReference>
<proteinExistence type="predicted"/>
<evidence type="ECO:0000256" key="14">
    <source>
        <dbReference type="SAM" id="Phobius"/>
    </source>
</evidence>
<dbReference type="InterPro" id="IPR050401">
    <property type="entry name" value="Cyclic_nucleotide_synthase"/>
</dbReference>
<evidence type="ECO:0000256" key="12">
    <source>
        <dbReference type="ARBA" id="ARBA00023239"/>
    </source>
</evidence>
<feature type="non-terminal residue" evidence="16">
    <location>
        <position position="1"/>
    </location>
</feature>
<dbReference type="GO" id="GO:0007168">
    <property type="term" value="P:receptor guanylyl cyclase signaling pathway"/>
    <property type="evidence" value="ECO:0007669"/>
    <property type="project" value="TreeGrafter"/>
</dbReference>
<evidence type="ECO:0000313" key="16">
    <source>
        <dbReference type="EMBL" id="RWS01056.1"/>
    </source>
</evidence>
<organism evidence="16 17">
    <name type="scientific">Dinothrombium tinctorium</name>
    <dbReference type="NCBI Taxonomy" id="1965070"/>
    <lineage>
        <taxon>Eukaryota</taxon>
        <taxon>Metazoa</taxon>
        <taxon>Ecdysozoa</taxon>
        <taxon>Arthropoda</taxon>
        <taxon>Chelicerata</taxon>
        <taxon>Arachnida</taxon>
        <taxon>Acari</taxon>
        <taxon>Acariformes</taxon>
        <taxon>Trombidiformes</taxon>
        <taxon>Prostigmata</taxon>
        <taxon>Anystina</taxon>
        <taxon>Parasitengona</taxon>
        <taxon>Trombidioidea</taxon>
        <taxon>Trombidiidae</taxon>
        <taxon>Dinothrombium</taxon>
    </lineage>
</organism>
<dbReference type="CDD" id="cd06352">
    <property type="entry name" value="PBP1_NPR_GC-like"/>
    <property type="match status" value="1"/>
</dbReference>
<feature type="transmembrane region" description="Helical" evidence="14">
    <location>
        <begin position="480"/>
        <end position="503"/>
    </location>
</feature>
<comment type="caution">
    <text evidence="16">The sequence shown here is derived from an EMBL/GenBank/DDBJ whole genome shotgun (WGS) entry which is preliminary data.</text>
</comment>
<dbReference type="SUPFAM" id="SSF53822">
    <property type="entry name" value="Periplasmic binding protein-like I"/>
    <property type="match status" value="1"/>
</dbReference>
<dbReference type="PANTHER" id="PTHR11920:SF494">
    <property type="entry name" value="ATRIAL NATRIURETIC PEPTIDE RECEPTOR 2"/>
    <property type="match status" value="1"/>
</dbReference>
<keyword evidence="12" id="KW-0456">Lyase</keyword>
<evidence type="ECO:0000256" key="3">
    <source>
        <dbReference type="ARBA" id="ARBA00012202"/>
    </source>
</evidence>
<feature type="domain" description="Protein kinase" evidence="15">
    <location>
        <begin position="545"/>
        <end position="831"/>
    </location>
</feature>
<evidence type="ECO:0000256" key="13">
    <source>
        <dbReference type="ARBA" id="ARBA00023293"/>
    </source>
</evidence>
<evidence type="ECO:0000259" key="15">
    <source>
        <dbReference type="PROSITE" id="PS50011"/>
    </source>
</evidence>
<keyword evidence="7 14" id="KW-1133">Transmembrane helix</keyword>
<dbReference type="InterPro" id="IPR011009">
    <property type="entry name" value="Kinase-like_dom_sf"/>
</dbReference>